<dbReference type="Pfam" id="PF13407">
    <property type="entry name" value="Peripla_BP_4"/>
    <property type="match status" value="1"/>
</dbReference>
<feature type="region of interest" description="Disordered" evidence="2">
    <location>
        <begin position="35"/>
        <end position="60"/>
    </location>
</feature>
<dbReference type="RefSeq" id="WP_161840146.1">
    <property type="nucleotide sequence ID" value="NZ_CP048000.1"/>
</dbReference>
<dbReference type="SUPFAM" id="SSF53822">
    <property type="entry name" value="Periplasmic binding protein-like I"/>
    <property type="match status" value="1"/>
</dbReference>
<evidence type="ECO:0000256" key="2">
    <source>
        <dbReference type="SAM" id="MobiDB-lite"/>
    </source>
</evidence>
<feature type="domain" description="Periplasmic binding protein" evidence="4">
    <location>
        <begin position="68"/>
        <end position="332"/>
    </location>
</feature>
<dbReference type="PANTHER" id="PTHR30036">
    <property type="entry name" value="D-XYLOSE-BINDING PERIPLASMIC PROTEIN"/>
    <property type="match status" value="1"/>
</dbReference>
<dbReference type="GO" id="GO:0030246">
    <property type="term" value="F:carbohydrate binding"/>
    <property type="evidence" value="ECO:0007669"/>
    <property type="project" value="TreeGrafter"/>
</dbReference>
<name>A0A6P1TQV6_9FIRM</name>
<keyword evidence="3" id="KW-0732">Signal</keyword>
<organism evidence="5 6">
    <name type="scientific">Anaerocolumna sedimenticola</name>
    <dbReference type="NCBI Taxonomy" id="2696063"/>
    <lineage>
        <taxon>Bacteria</taxon>
        <taxon>Bacillati</taxon>
        <taxon>Bacillota</taxon>
        <taxon>Clostridia</taxon>
        <taxon>Lachnospirales</taxon>
        <taxon>Lachnospiraceae</taxon>
        <taxon>Anaerocolumna</taxon>
    </lineage>
</organism>
<dbReference type="AlphaFoldDB" id="A0A6P1TQV6"/>
<dbReference type="KEGG" id="anr:Ana3638_23200"/>
<feature type="chain" id="PRO_5039465383" evidence="3">
    <location>
        <begin position="23"/>
        <end position="358"/>
    </location>
</feature>
<keyword evidence="6" id="KW-1185">Reference proteome</keyword>
<proteinExistence type="predicted"/>
<dbReference type="Gene3D" id="3.40.50.2300">
    <property type="match status" value="2"/>
</dbReference>
<dbReference type="Proteomes" id="UP000464314">
    <property type="component" value="Chromosome"/>
</dbReference>
<dbReference type="InterPro" id="IPR025997">
    <property type="entry name" value="SBP_2_dom"/>
</dbReference>
<reference evidence="5 6" key="1">
    <citation type="submission" date="2020-01" db="EMBL/GenBank/DDBJ databases">
        <title>Genome analysis of Anaerocolumna sp. CBA3638.</title>
        <authorList>
            <person name="Kim J."/>
            <person name="Roh S.W."/>
        </authorList>
    </citation>
    <scope>NUCLEOTIDE SEQUENCE [LARGE SCALE GENOMIC DNA]</scope>
    <source>
        <strain evidence="5 6">CBA3638</strain>
    </source>
</reference>
<evidence type="ECO:0000313" key="5">
    <source>
        <dbReference type="EMBL" id="QHQ63324.1"/>
    </source>
</evidence>
<dbReference type="InterPro" id="IPR050555">
    <property type="entry name" value="Bact_Solute-Bind_Prot2"/>
</dbReference>
<evidence type="ECO:0000256" key="3">
    <source>
        <dbReference type="SAM" id="SignalP"/>
    </source>
</evidence>
<feature type="signal peptide" evidence="3">
    <location>
        <begin position="1"/>
        <end position="22"/>
    </location>
</feature>
<evidence type="ECO:0000313" key="6">
    <source>
        <dbReference type="Proteomes" id="UP000464314"/>
    </source>
</evidence>
<evidence type="ECO:0000259" key="4">
    <source>
        <dbReference type="Pfam" id="PF13407"/>
    </source>
</evidence>
<sequence>MKKKIISVLLIGAMLITGLAGCSTKKTDTVTNKTVTEDKASTETPAETKTEDAGKTEDTGKTETNFKVGITIQSLENSYWAGVFGEVEKLLKEKGWEYTILACNDNSATQIQQIENFITNKVDLIMVHPSDPNAIEDYLKQARDAGIKVMSWDDAMTNTDLNWILDNTKLGYAIGQEAANFINDHYSTDKVAEVAIMNYPQTPILLERETGILSALEEIAKGKYKIVAQQPALDAQTALTNMETILQASPDTKIVCSIGAGGDIGANEAFMTKTEGKIPDDMGIFSADATEQQLEAIVNGEATRASVGFEGSNKKTAAAVVELYEKLLNGEKFEEQNLVRPLTVIDSSNAADFLADYK</sequence>
<dbReference type="GO" id="GO:0030288">
    <property type="term" value="C:outer membrane-bounded periplasmic space"/>
    <property type="evidence" value="ECO:0007669"/>
    <property type="project" value="TreeGrafter"/>
</dbReference>
<accession>A0A6P1TQV6</accession>
<protein>
    <submittedName>
        <fullName evidence="5">Substrate-binding domain-containing protein</fullName>
    </submittedName>
</protein>
<gene>
    <name evidence="5" type="ORF">Ana3638_23200</name>
</gene>
<comment type="subcellular location">
    <subcellularLocation>
        <location evidence="1">Cell envelope</location>
    </subcellularLocation>
</comment>
<dbReference type="PROSITE" id="PS51257">
    <property type="entry name" value="PROKAR_LIPOPROTEIN"/>
    <property type="match status" value="1"/>
</dbReference>
<dbReference type="CDD" id="cd01536">
    <property type="entry name" value="PBP1_ABC_sugar_binding-like"/>
    <property type="match status" value="1"/>
</dbReference>
<evidence type="ECO:0000256" key="1">
    <source>
        <dbReference type="ARBA" id="ARBA00004196"/>
    </source>
</evidence>
<dbReference type="InterPro" id="IPR028082">
    <property type="entry name" value="Peripla_BP_I"/>
</dbReference>
<dbReference type="EMBL" id="CP048000">
    <property type="protein sequence ID" value="QHQ63324.1"/>
    <property type="molecule type" value="Genomic_DNA"/>
</dbReference>